<evidence type="ECO:0000313" key="11">
    <source>
        <dbReference type="Proteomes" id="UP000253664"/>
    </source>
</evidence>
<dbReference type="GO" id="GO:0046872">
    <property type="term" value="F:metal ion binding"/>
    <property type="evidence" value="ECO:0007669"/>
    <property type="project" value="UniProtKB-KW"/>
</dbReference>
<dbReference type="GO" id="GO:0008841">
    <property type="term" value="F:dihydrofolate synthase activity"/>
    <property type="evidence" value="ECO:0007669"/>
    <property type="project" value="TreeGrafter"/>
</dbReference>
<organism evidence="10 11">
    <name type="scientific">Ophiocordyceps polyrhachis-furcata BCC 54312</name>
    <dbReference type="NCBI Taxonomy" id="1330021"/>
    <lineage>
        <taxon>Eukaryota</taxon>
        <taxon>Fungi</taxon>
        <taxon>Dikarya</taxon>
        <taxon>Ascomycota</taxon>
        <taxon>Pezizomycotina</taxon>
        <taxon>Sordariomycetes</taxon>
        <taxon>Hypocreomycetidae</taxon>
        <taxon>Hypocreales</taxon>
        <taxon>Ophiocordycipitaceae</taxon>
        <taxon>Ophiocordyceps</taxon>
    </lineage>
</organism>
<evidence type="ECO:0008006" key="12">
    <source>
        <dbReference type="Google" id="ProtNLM"/>
    </source>
</evidence>
<dbReference type="GO" id="GO:0005739">
    <property type="term" value="C:mitochondrion"/>
    <property type="evidence" value="ECO:0007669"/>
    <property type="project" value="TreeGrafter"/>
</dbReference>
<dbReference type="GO" id="GO:0005524">
    <property type="term" value="F:ATP binding"/>
    <property type="evidence" value="ECO:0007669"/>
    <property type="project" value="UniProtKB-KW"/>
</dbReference>
<dbReference type="InterPro" id="IPR013221">
    <property type="entry name" value="Mur_ligase_cen"/>
</dbReference>
<feature type="compositionally biased region" description="Basic and acidic residues" evidence="7">
    <location>
        <begin position="732"/>
        <end position="742"/>
    </location>
</feature>
<name>A0A367LFG2_9HYPO</name>
<dbReference type="STRING" id="1330021.A0A367LFG2"/>
<dbReference type="GO" id="GO:0016887">
    <property type="term" value="F:ATP hydrolysis activity"/>
    <property type="evidence" value="ECO:0007669"/>
    <property type="project" value="InterPro"/>
</dbReference>
<dbReference type="InterPro" id="IPR036615">
    <property type="entry name" value="Mur_ligase_C_dom_sf"/>
</dbReference>
<feature type="region of interest" description="Disordered" evidence="7">
    <location>
        <begin position="732"/>
        <end position="860"/>
    </location>
</feature>
<evidence type="ECO:0000256" key="7">
    <source>
        <dbReference type="SAM" id="MobiDB-lite"/>
    </source>
</evidence>
<dbReference type="InterPro" id="IPR001645">
    <property type="entry name" value="Folylpolyglutamate_synth"/>
</dbReference>
<dbReference type="Pfam" id="PF00004">
    <property type="entry name" value="AAA"/>
    <property type="match status" value="1"/>
</dbReference>
<dbReference type="InterPro" id="IPR018109">
    <property type="entry name" value="Folylpolyglutamate_synth_CS"/>
</dbReference>
<dbReference type="Gene3D" id="3.90.190.20">
    <property type="entry name" value="Mur ligase, C-terminal domain"/>
    <property type="match status" value="1"/>
</dbReference>
<evidence type="ECO:0000256" key="4">
    <source>
        <dbReference type="ARBA" id="ARBA00022741"/>
    </source>
</evidence>
<dbReference type="EMBL" id="LKCN02000007">
    <property type="protein sequence ID" value="RCI13166.1"/>
    <property type="molecule type" value="Genomic_DNA"/>
</dbReference>
<keyword evidence="6" id="KW-0460">Magnesium</keyword>
<dbReference type="SUPFAM" id="SSF52540">
    <property type="entry name" value="P-loop containing nucleoside triphosphate hydrolases"/>
    <property type="match status" value="1"/>
</dbReference>
<dbReference type="InterPro" id="IPR027417">
    <property type="entry name" value="P-loop_NTPase"/>
</dbReference>
<dbReference type="Proteomes" id="UP000253664">
    <property type="component" value="Unassembled WGS sequence"/>
</dbReference>
<feature type="compositionally biased region" description="Basic and acidic residues" evidence="7">
    <location>
        <begin position="761"/>
        <end position="777"/>
    </location>
</feature>
<feature type="domain" description="ATPase AAA-type core" evidence="8">
    <location>
        <begin position="889"/>
        <end position="984"/>
    </location>
</feature>
<evidence type="ECO:0000256" key="3">
    <source>
        <dbReference type="ARBA" id="ARBA00022723"/>
    </source>
</evidence>
<feature type="compositionally biased region" description="Basic and acidic residues" evidence="7">
    <location>
        <begin position="784"/>
        <end position="841"/>
    </location>
</feature>
<dbReference type="InterPro" id="IPR003959">
    <property type="entry name" value="ATPase_AAA_core"/>
</dbReference>
<dbReference type="SUPFAM" id="SSF53244">
    <property type="entry name" value="MurD-like peptide ligases, peptide-binding domain"/>
    <property type="match status" value="1"/>
</dbReference>
<accession>A0A367LFG2</accession>
<dbReference type="AlphaFoldDB" id="A0A367LFG2"/>
<dbReference type="Gene3D" id="3.40.1190.10">
    <property type="entry name" value="Mur-like, catalytic domain"/>
    <property type="match status" value="1"/>
</dbReference>
<gene>
    <name evidence="10" type="ORF">L249_1150</name>
</gene>
<dbReference type="InterPro" id="IPR036565">
    <property type="entry name" value="Mur-like_cat_sf"/>
</dbReference>
<evidence type="ECO:0000256" key="2">
    <source>
        <dbReference type="ARBA" id="ARBA00022598"/>
    </source>
</evidence>
<evidence type="ECO:0000256" key="1">
    <source>
        <dbReference type="ARBA" id="ARBA00008276"/>
    </source>
</evidence>
<keyword evidence="5" id="KW-0067">ATP-binding</keyword>
<keyword evidence="2" id="KW-0436">Ligase</keyword>
<dbReference type="InterPro" id="IPR000641">
    <property type="entry name" value="CbxX/CfxQ"/>
</dbReference>
<keyword evidence="3" id="KW-0479">Metal-binding</keyword>
<feature type="domain" description="Mur ligase central" evidence="9">
    <location>
        <begin position="54"/>
        <end position="212"/>
    </location>
</feature>
<comment type="caution">
    <text evidence="10">The sequence shown here is derived from an EMBL/GenBank/DDBJ whole genome shotgun (WGS) entry which is preliminary data.</text>
</comment>
<evidence type="ECO:0000313" key="10">
    <source>
        <dbReference type="EMBL" id="RCI13166.1"/>
    </source>
</evidence>
<reference evidence="10 11" key="1">
    <citation type="journal article" date="2015" name="BMC Genomics">
        <title>Insights from the genome of Ophiocordyceps polyrhachis-furcata to pathogenicity and host specificity in insect fungi.</title>
        <authorList>
            <person name="Wichadakul D."/>
            <person name="Kobmoo N."/>
            <person name="Ingsriswang S."/>
            <person name="Tangphatsornruang S."/>
            <person name="Chantasingh D."/>
            <person name="Luangsa-ard J.J."/>
            <person name="Eurwilaichitr L."/>
        </authorList>
    </citation>
    <scope>NUCLEOTIDE SEQUENCE [LARGE SCALE GENOMIC DNA]</scope>
    <source>
        <strain evidence="10 11">BCC 54312</strain>
    </source>
</reference>
<sequence length="1021" mass="113843">MPPTARDIKRVLARIRAVLPVEKQFDAARRNIRLGLERISRIIPARQDWIGIHVAGTNGKGSICMLLAGMLRRAGLSHGVFVSPAMPEPHNGVLINGRYANKRMYELETNDVCASYRRAASGWKFSLGEDPGDLTPFELQTATAFRVFDKMHVKYGIVEVGMGGATDATNAMREKAVTIISRIGLDHQEYLGGTIEAIAKVKAGIMRKSVPCIVDDTNPDSVLAVLTEHANEVGTQIWLSSKAAPLLKNLDRERFQLRPYEERNLMCALLAFQGLFPNLKLDVNHLVPSQPFLPGRKERVSVTGLTGGLRKNPLFVDGAHNLLGVEALAAHVNEGGMRKGEEPLTWVMGMSSSTTKPFAQIIETLLRPQDNLAFAEYEPQANDPLPAPADLGRDIGRALLNDASQIYDGDASISAAVQWACAKAGEGPVVVTGSLYMIRELYKVDGVEPQCKIGTMRPGPSQLWHYTRQAMQRVLTDEEEREFKRARQHNWVSPRVSPVFRDVRDGGKPRTEVVPEWVRDLHRTAAHHKKQADGYGAAIASIEKDMGEGGKDSPLGQTIRELKVKQGEHRRMYDKAILDVRQRVSNKRFLSYTQIFGRRKKRREGPVTALLRKYKLLDRVKTLEAMPKKKVKRKTEKMGAAKAPNMNDGVSAEEQLRQRRDLMQWRPTETKAEKVKSPKTGVLLKMSLEKKLSERRMPKPRIAVEMKPEAKARAEDERKGAASVDALFAEKLSARREEKPTRATEAGNAHASFETVSVETSSDRMQPEQTRAEDAEMRMTAASFEEKMRERRMPEQRRAREAEAEAEAEARKTTVSSEERPSKRKTLEQRREAKAEAEPKPKPKPNPEAQKTLSPFDEEVNRRVAVEQRKAAKAEAKAEARKLAAPEKKTSTARKIGQVYYNLGILAGTTVVEISASDLTAQSVSQTGPKVRKMMDKALGQVLFIDEAYGLRGGGFAQGAVDELVGGMTKPRYQGKMIIILTGYVGNINKSRFPQTIRREWVALGKRALEMQSRGKTVDIS</sequence>
<protein>
    <recommendedName>
        <fullName evidence="12">Mur ligase central domain-containing protein</fullName>
    </recommendedName>
</protein>
<dbReference type="PRINTS" id="PR00819">
    <property type="entry name" value="CBXCFQXSUPER"/>
</dbReference>
<keyword evidence="11" id="KW-1185">Reference proteome</keyword>
<dbReference type="Pfam" id="PF08245">
    <property type="entry name" value="Mur_ligase_M"/>
    <property type="match status" value="1"/>
</dbReference>
<keyword evidence="4" id="KW-0547">Nucleotide-binding</keyword>
<dbReference type="UniPathway" id="UPA00850"/>
<dbReference type="GO" id="GO:0004326">
    <property type="term" value="F:tetrahydrofolylpolyglutamate synthase activity"/>
    <property type="evidence" value="ECO:0007669"/>
    <property type="project" value="InterPro"/>
</dbReference>
<dbReference type="NCBIfam" id="TIGR01499">
    <property type="entry name" value="folC"/>
    <property type="match status" value="1"/>
</dbReference>
<dbReference type="OrthoDB" id="5212574at2759"/>
<comment type="similarity">
    <text evidence="1">Belongs to the folylpolyglutamate synthase family.</text>
</comment>
<dbReference type="Gene3D" id="3.40.50.300">
    <property type="entry name" value="P-loop containing nucleotide triphosphate hydrolases"/>
    <property type="match status" value="1"/>
</dbReference>
<evidence type="ECO:0000259" key="9">
    <source>
        <dbReference type="Pfam" id="PF08245"/>
    </source>
</evidence>
<dbReference type="PANTHER" id="PTHR11136">
    <property type="entry name" value="FOLYLPOLYGLUTAMATE SYNTHASE-RELATED"/>
    <property type="match status" value="1"/>
</dbReference>
<evidence type="ECO:0000256" key="5">
    <source>
        <dbReference type="ARBA" id="ARBA00022840"/>
    </source>
</evidence>
<evidence type="ECO:0000259" key="8">
    <source>
        <dbReference type="Pfam" id="PF00004"/>
    </source>
</evidence>
<evidence type="ECO:0000256" key="6">
    <source>
        <dbReference type="ARBA" id="ARBA00022842"/>
    </source>
</evidence>
<dbReference type="SUPFAM" id="SSF53623">
    <property type="entry name" value="MurD-like peptide ligases, catalytic domain"/>
    <property type="match status" value="1"/>
</dbReference>
<dbReference type="GO" id="GO:0005829">
    <property type="term" value="C:cytosol"/>
    <property type="evidence" value="ECO:0007669"/>
    <property type="project" value="TreeGrafter"/>
</dbReference>
<dbReference type="PANTHER" id="PTHR11136:SF0">
    <property type="entry name" value="DIHYDROFOLATE SYNTHETASE-RELATED"/>
    <property type="match status" value="1"/>
</dbReference>
<proteinExistence type="inferred from homology"/>
<dbReference type="PROSITE" id="PS01011">
    <property type="entry name" value="FOLYLPOLYGLU_SYNT_1"/>
    <property type="match status" value="1"/>
</dbReference>